<accession>A0ABU0F789</accession>
<name>A0ABU0F789_9HYPH</name>
<dbReference type="EMBL" id="JAUSVK010000001">
    <property type="protein sequence ID" value="MDQ0390227.1"/>
    <property type="molecule type" value="Genomic_DNA"/>
</dbReference>
<protein>
    <submittedName>
        <fullName evidence="1">Uncharacterized protein</fullName>
    </submittedName>
</protein>
<evidence type="ECO:0000313" key="1">
    <source>
        <dbReference type="EMBL" id="MDQ0390227.1"/>
    </source>
</evidence>
<keyword evidence="2" id="KW-1185">Reference proteome</keyword>
<reference evidence="1 2" key="1">
    <citation type="submission" date="2023-07" db="EMBL/GenBank/DDBJ databases">
        <title>Genomic Encyclopedia of Type Strains, Phase IV (KMG-IV): sequencing the most valuable type-strain genomes for metagenomic binning, comparative biology and taxonomic classification.</title>
        <authorList>
            <person name="Goeker M."/>
        </authorList>
    </citation>
    <scope>NUCLEOTIDE SEQUENCE [LARGE SCALE GENOMIC DNA]</scope>
    <source>
        <strain evidence="1 2">DSM 5896</strain>
    </source>
</reference>
<organism evidence="1 2">
    <name type="scientific">Labrys monachus</name>
    <dbReference type="NCBI Taxonomy" id="217067"/>
    <lineage>
        <taxon>Bacteria</taxon>
        <taxon>Pseudomonadati</taxon>
        <taxon>Pseudomonadota</taxon>
        <taxon>Alphaproteobacteria</taxon>
        <taxon>Hyphomicrobiales</taxon>
        <taxon>Xanthobacteraceae</taxon>
        <taxon>Labrys</taxon>
    </lineage>
</organism>
<gene>
    <name evidence="1" type="ORF">J3R73_000019</name>
</gene>
<evidence type="ECO:0000313" key="2">
    <source>
        <dbReference type="Proteomes" id="UP001237448"/>
    </source>
</evidence>
<dbReference type="Proteomes" id="UP001237448">
    <property type="component" value="Unassembled WGS sequence"/>
</dbReference>
<proteinExistence type="predicted"/>
<sequence>MIYSVNAPKKCNDGIDFSLYTHPALPALVMIQAPTVCGTAFLHSECILISHWEKALSALTRLA</sequence>
<comment type="caution">
    <text evidence="1">The sequence shown here is derived from an EMBL/GenBank/DDBJ whole genome shotgun (WGS) entry which is preliminary data.</text>
</comment>